<evidence type="ECO:0000313" key="2">
    <source>
        <dbReference type="Proteomes" id="UP001221757"/>
    </source>
</evidence>
<organism evidence="1 2">
    <name type="scientific">Mycena rosella</name>
    <name type="common">Pink bonnet</name>
    <name type="synonym">Agaricus rosellus</name>
    <dbReference type="NCBI Taxonomy" id="1033263"/>
    <lineage>
        <taxon>Eukaryota</taxon>
        <taxon>Fungi</taxon>
        <taxon>Dikarya</taxon>
        <taxon>Basidiomycota</taxon>
        <taxon>Agaricomycotina</taxon>
        <taxon>Agaricomycetes</taxon>
        <taxon>Agaricomycetidae</taxon>
        <taxon>Agaricales</taxon>
        <taxon>Marasmiineae</taxon>
        <taxon>Mycenaceae</taxon>
        <taxon>Mycena</taxon>
    </lineage>
</organism>
<accession>A0AAD7DJR2</accession>
<reference evidence="1" key="1">
    <citation type="submission" date="2023-03" db="EMBL/GenBank/DDBJ databases">
        <title>Massive genome expansion in bonnet fungi (Mycena s.s.) driven by repeated elements and novel gene families across ecological guilds.</title>
        <authorList>
            <consortium name="Lawrence Berkeley National Laboratory"/>
            <person name="Harder C.B."/>
            <person name="Miyauchi S."/>
            <person name="Viragh M."/>
            <person name="Kuo A."/>
            <person name="Thoen E."/>
            <person name="Andreopoulos B."/>
            <person name="Lu D."/>
            <person name="Skrede I."/>
            <person name="Drula E."/>
            <person name="Henrissat B."/>
            <person name="Morin E."/>
            <person name="Kohler A."/>
            <person name="Barry K."/>
            <person name="LaButti K."/>
            <person name="Morin E."/>
            <person name="Salamov A."/>
            <person name="Lipzen A."/>
            <person name="Mereny Z."/>
            <person name="Hegedus B."/>
            <person name="Baldrian P."/>
            <person name="Stursova M."/>
            <person name="Weitz H."/>
            <person name="Taylor A."/>
            <person name="Grigoriev I.V."/>
            <person name="Nagy L.G."/>
            <person name="Martin F."/>
            <person name="Kauserud H."/>
        </authorList>
    </citation>
    <scope>NUCLEOTIDE SEQUENCE</scope>
    <source>
        <strain evidence="1">CBHHK067</strain>
    </source>
</reference>
<gene>
    <name evidence="1" type="ORF">B0H17DRAFT_1200195</name>
</gene>
<evidence type="ECO:0000313" key="1">
    <source>
        <dbReference type="EMBL" id="KAJ7692865.1"/>
    </source>
</evidence>
<name>A0AAD7DJR2_MYCRO</name>
<dbReference type="AlphaFoldDB" id="A0AAD7DJR2"/>
<protein>
    <submittedName>
        <fullName evidence="1">Uncharacterized protein</fullName>
    </submittedName>
</protein>
<dbReference type="EMBL" id="JARKIE010000049">
    <property type="protein sequence ID" value="KAJ7692865.1"/>
    <property type="molecule type" value="Genomic_DNA"/>
</dbReference>
<comment type="caution">
    <text evidence="1">The sequence shown here is derived from an EMBL/GenBank/DDBJ whole genome shotgun (WGS) entry which is preliminary data.</text>
</comment>
<dbReference type="Proteomes" id="UP001221757">
    <property type="component" value="Unassembled WGS sequence"/>
</dbReference>
<proteinExistence type="predicted"/>
<keyword evidence="2" id="KW-1185">Reference proteome</keyword>
<sequence length="244" mass="28202">MPALRRCPARAPRHPRTPAQLGTYVVLARIQFCDLQRRPLELLGVFQRSLDHLRFSPGFILELRLILGKPLELHLRQLLGTIFELELARQQLDDSLCFLLAHQQLSSPLELCGTRKLLEHRFLQRSFEQLGFSPGFILELPHQQLDDSPELCFVLGKPLHRCVLQRSPELCFVLGKPLHRCVLQRSPEQFRYSLSILLCASFQLGLAHRQLERGIGIHLRLSLLQRTGHILLRQSYTVHQLARQ</sequence>